<keyword evidence="2" id="KW-1185">Reference proteome</keyword>
<comment type="caution">
    <text evidence="1">The sequence shown here is derived from an EMBL/GenBank/DDBJ whole genome shotgun (WGS) entry which is preliminary data.</text>
</comment>
<reference evidence="1" key="1">
    <citation type="journal article" date="2020" name="BMC Genomics">
        <title>Correction to: Identification and distribution of gene clusters required for synthesis of sphingolipid metabolism inhibitors in diverse species of the filamentous fungus Fusarium.</title>
        <authorList>
            <person name="Kim H.S."/>
            <person name="Lohmar J.M."/>
            <person name="Busman M."/>
            <person name="Brown D.W."/>
            <person name="Naumann T.A."/>
            <person name="Divon H.H."/>
            <person name="Lysoe E."/>
            <person name="Uhlig S."/>
            <person name="Proctor R.H."/>
        </authorList>
    </citation>
    <scope>NUCLEOTIDE SEQUENCE</scope>
    <source>
        <strain evidence="1">NRRL 20472</strain>
    </source>
</reference>
<proteinExistence type="predicted"/>
<gene>
    <name evidence="1" type="ORF">FSARC_10773</name>
</gene>
<dbReference type="AlphaFoldDB" id="A0A8H4TJZ1"/>
<reference evidence="1" key="2">
    <citation type="submission" date="2020-05" db="EMBL/GenBank/DDBJ databases">
        <authorList>
            <person name="Kim H.-S."/>
            <person name="Proctor R.H."/>
            <person name="Brown D.W."/>
        </authorList>
    </citation>
    <scope>NUCLEOTIDE SEQUENCE</scope>
    <source>
        <strain evidence="1">NRRL 20472</strain>
    </source>
</reference>
<accession>A0A8H4TJZ1</accession>
<organism evidence="1 2">
    <name type="scientific">Fusarium sarcochroum</name>
    <dbReference type="NCBI Taxonomy" id="1208366"/>
    <lineage>
        <taxon>Eukaryota</taxon>
        <taxon>Fungi</taxon>
        <taxon>Dikarya</taxon>
        <taxon>Ascomycota</taxon>
        <taxon>Pezizomycotina</taxon>
        <taxon>Sordariomycetes</taxon>
        <taxon>Hypocreomycetidae</taxon>
        <taxon>Hypocreales</taxon>
        <taxon>Nectriaceae</taxon>
        <taxon>Fusarium</taxon>
        <taxon>Fusarium lateritium species complex</taxon>
    </lineage>
</organism>
<dbReference type="Proteomes" id="UP000622797">
    <property type="component" value="Unassembled WGS sequence"/>
</dbReference>
<evidence type="ECO:0000313" key="1">
    <source>
        <dbReference type="EMBL" id="KAF4959257.1"/>
    </source>
</evidence>
<dbReference type="EMBL" id="JABEXW010000666">
    <property type="protein sequence ID" value="KAF4959257.1"/>
    <property type="molecule type" value="Genomic_DNA"/>
</dbReference>
<protein>
    <recommendedName>
        <fullName evidence="3">F-box domain-containing protein</fullName>
    </recommendedName>
</protein>
<dbReference type="OrthoDB" id="5410873at2759"/>
<name>A0A8H4TJZ1_9HYPO</name>
<evidence type="ECO:0000313" key="2">
    <source>
        <dbReference type="Proteomes" id="UP000622797"/>
    </source>
</evidence>
<sequence>MSLDQLTTEILLNIGFYVDHEDLRELCLTSRRLMLIFEEKAYEVAEFDETSESANGLFALASGPRGNIVRKIRYKPHSPWPAEDEDEDEVKEHNPDIKLSDETRRALQSLDLFPSVEKFQFDLTDWNLDGWLDASLNYDSDGDHGSCNTEPWKVLVEQSLQSLIKSAGTFSQLELNGLPPDVHESYLFWQSDDWRSLGSLKSFEISLGGVEDSGNGSMTGFHQDFVALIPDMFLKHLTHVQLLRVAGTEDAVIGTNENTEPIDWTSLQLPCLTSFEMDYSQISDGHIEFFSNHAAKLERISLRNCIATLKEVWSNLFRLFLDKKPAQLVDFTVVAYPVRMRMGQPNYWSMGNIAGFDMSDELKKEKMRRFVVGEACDRYGTIDPVEDRAESDDDAQLDESDVVEWWTELEGLLERNRKQAGLAREKQVTLDRGLPMDNCDRLID</sequence>
<evidence type="ECO:0008006" key="3">
    <source>
        <dbReference type="Google" id="ProtNLM"/>
    </source>
</evidence>